<keyword evidence="1" id="KW-0472">Membrane</keyword>
<dbReference type="GeneID" id="85349325"/>
<evidence type="ECO:0000313" key="2">
    <source>
        <dbReference type="EMBL" id="KAK0463462.1"/>
    </source>
</evidence>
<dbReference type="AlphaFoldDB" id="A0AA39ND61"/>
<comment type="caution">
    <text evidence="2">The sequence shown here is derived from an EMBL/GenBank/DDBJ whole genome shotgun (WGS) entry which is preliminary data.</text>
</comment>
<feature type="transmembrane region" description="Helical" evidence="1">
    <location>
        <begin position="61"/>
        <end position="78"/>
    </location>
</feature>
<keyword evidence="1" id="KW-0812">Transmembrane</keyword>
<keyword evidence="1" id="KW-1133">Transmembrane helix</keyword>
<accession>A0AA39ND61</accession>
<organism evidence="2 3">
    <name type="scientific">Armillaria tabescens</name>
    <name type="common">Ringless honey mushroom</name>
    <name type="synonym">Agaricus tabescens</name>
    <dbReference type="NCBI Taxonomy" id="1929756"/>
    <lineage>
        <taxon>Eukaryota</taxon>
        <taxon>Fungi</taxon>
        <taxon>Dikarya</taxon>
        <taxon>Basidiomycota</taxon>
        <taxon>Agaricomycotina</taxon>
        <taxon>Agaricomycetes</taxon>
        <taxon>Agaricomycetidae</taxon>
        <taxon>Agaricales</taxon>
        <taxon>Marasmiineae</taxon>
        <taxon>Physalacriaceae</taxon>
        <taxon>Desarmillaria</taxon>
    </lineage>
</organism>
<evidence type="ECO:0000313" key="3">
    <source>
        <dbReference type="Proteomes" id="UP001175211"/>
    </source>
</evidence>
<dbReference type="RefSeq" id="XP_060334772.1">
    <property type="nucleotide sequence ID" value="XM_060465777.1"/>
</dbReference>
<sequence length="167" mass="19094">MKDKSDPRMQPDSHGPNHQIVSHKLGVWRLVMLKANSIDVLRNIRDVITATPLFFRMSFEIYALDPFLTTLYVVAQFSGLSSLLHTESALMLYLSNKMLKTVGTSCLIALLLSSISFPVDRNRYYPRIHQLRLGPRHYCCATGLDHRRRLSDLVRGHSCPQALDTQR</sequence>
<keyword evidence="3" id="KW-1185">Reference proteome</keyword>
<dbReference type="Proteomes" id="UP001175211">
    <property type="component" value="Unassembled WGS sequence"/>
</dbReference>
<dbReference type="EMBL" id="JAUEPS010000007">
    <property type="protein sequence ID" value="KAK0463462.1"/>
    <property type="molecule type" value="Genomic_DNA"/>
</dbReference>
<name>A0AA39ND61_ARMTA</name>
<reference evidence="2" key="1">
    <citation type="submission" date="2023-06" db="EMBL/GenBank/DDBJ databases">
        <authorList>
            <consortium name="Lawrence Berkeley National Laboratory"/>
            <person name="Ahrendt S."/>
            <person name="Sahu N."/>
            <person name="Indic B."/>
            <person name="Wong-Bajracharya J."/>
            <person name="Merenyi Z."/>
            <person name="Ke H.-M."/>
            <person name="Monk M."/>
            <person name="Kocsube S."/>
            <person name="Drula E."/>
            <person name="Lipzen A."/>
            <person name="Balint B."/>
            <person name="Henrissat B."/>
            <person name="Andreopoulos B."/>
            <person name="Martin F.M."/>
            <person name="Harder C.B."/>
            <person name="Rigling D."/>
            <person name="Ford K.L."/>
            <person name="Foster G.D."/>
            <person name="Pangilinan J."/>
            <person name="Papanicolaou A."/>
            <person name="Barry K."/>
            <person name="LaButti K."/>
            <person name="Viragh M."/>
            <person name="Koriabine M."/>
            <person name="Yan M."/>
            <person name="Riley R."/>
            <person name="Champramary S."/>
            <person name="Plett K.L."/>
            <person name="Tsai I.J."/>
            <person name="Slot J."/>
            <person name="Sipos G."/>
            <person name="Plett J."/>
            <person name="Nagy L.G."/>
            <person name="Grigoriev I.V."/>
        </authorList>
    </citation>
    <scope>NUCLEOTIDE SEQUENCE</scope>
    <source>
        <strain evidence="2">CCBAS 213</strain>
    </source>
</reference>
<feature type="transmembrane region" description="Helical" evidence="1">
    <location>
        <begin position="98"/>
        <end position="119"/>
    </location>
</feature>
<evidence type="ECO:0000256" key="1">
    <source>
        <dbReference type="SAM" id="Phobius"/>
    </source>
</evidence>
<gene>
    <name evidence="2" type="ORF">EV420DRAFT_1089791</name>
</gene>
<proteinExistence type="predicted"/>
<protein>
    <submittedName>
        <fullName evidence="2">Uncharacterized protein</fullName>
    </submittedName>
</protein>